<feature type="binding site" evidence="7">
    <location>
        <position position="39"/>
    </location>
    <ligand>
        <name>Zn(2+)</name>
        <dbReference type="ChEBI" id="CHEBI:29105"/>
    </ligand>
</feature>
<dbReference type="NCBIfam" id="TIGR00105">
    <property type="entry name" value="L31"/>
    <property type="match status" value="1"/>
</dbReference>
<keyword evidence="4 7" id="KW-0689">Ribosomal protein</keyword>
<comment type="function">
    <text evidence="7">Binds the 23S rRNA.</text>
</comment>
<dbReference type="SUPFAM" id="SSF143800">
    <property type="entry name" value="L28p-like"/>
    <property type="match status" value="1"/>
</dbReference>
<dbReference type="InterPro" id="IPR034704">
    <property type="entry name" value="Ribosomal_bL28/bL31-like_sf"/>
</dbReference>
<keyword evidence="7" id="KW-0862">Zinc</keyword>
<organism evidence="8 9">
    <name type="scientific">Candidatus Giovannonibacteria bacterium RIFCSPHIGHO2_02_43_13</name>
    <dbReference type="NCBI Taxonomy" id="1798330"/>
    <lineage>
        <taxon>Bacteria</taxon>
        <taxon>Candidatus Giovannoniibacteriota</taxon>
    </lineage>
</organism>
<evidence type="ECO:0000256" key="7">
    <source>
        <dbReference type="HAMAP-Rule" id="MF_00501"/>
    </source>
</evidence>
<keyword evidence="3 7" id="KW-0694">RNA-binding</keyword>
<keyword evidence="5 7" id="KW-0687">Ribonucleoprotein</keyword>
<dbReference type="PANTHER" id="PTHR33280">
    <property type="entry name" value="50S RIBOSOMAL PROTEIN L31, CHLOROPLASTIC"/>
    <property type="match status" value="1"/>
</dbReference>
<dbReference type="InterPro" id="IPR042105">
    <property type="entry name" value="Ribosomal_bL31_sf"/>
</dbReference>
<keyword evidence="7" id="KW-0479">Metal-binding</keyword>
<protein>
    <recommendedName>
        <fullName evidence="6 7">Large ribosomal subunit protein bL31</fullName>
    </recommendedName>
</protein>
<feature type="binding site" evidence="7">
    <location>
        <position position="18"/>
    </location>
    <ligand>
        <name>Zn(2+)</name>
        <dbReference type="ChEBI" id="CHEBI:29105"/>
    </ligand>
</feature>
<comment type="cofactor">
    <cofactor evidence="7">
        <name>Zn(2+)</name>
        <dbReference type="ChEBI" id="CHEBI:29105"/>
    </cofactor>
    <text evidence="7">Binds 1 zinc ion per subunit.</text>
</comment>
<dbReference type="GO" id="GO:0046872">
    <property type="term" value="F:metal ion binding"/>
    <property type="evidence" value="ECO:0007669"/>
    <property type="project" value="UniProtKB-KW"/>
</dbReference>
<dbReference type="PANTHER" id="PTHR33280:SF1">
    <property type="entry name" value="LARGE RIBOSOMAL SUBUNIT PROTEIN BL31C"/>
    <property type="match status" value="1"/>
</dbReference>
<comment type="subunit">
    <text evidence="7">Part of the 50S ribosomal subunit.</text>
</comment>
<dbReference type="GO" id="GO:0003735">
    <property type="term" value="F:structural constituent of ribosome"/>
    <property type="evidence" value="ECO:0007669"/>
    <property type="project" value="InterPro"/>
</dbReference>
<proteinExistence type="inferred from homology"/>
<evidence type="ECO:0000313" key="9">
    <source>
        <dbReference type="Proteomes" id="UP000178425"/>
    </source>
</evidence>
<comment type="similarity">
    <text evidence="1 7">Belongs to the bacterial ribosomal protein bL31 family. Type A subfamily.</text>
</comment>
<dbReference type="PROSITE" id="PS01143">
    <property type="entry name" value="RIBOSOMAL_L31"/>
    <property type="match status" value="1"/>
</dbReference>
<dbReference type="EMBL" id="MFHI01000007">
    <property type="protein sequence ID" value="OGF79293.1"/>
    <property type="molecule type" value="Genomic_DNA"/>
</dbReference>
<dbReference type="InterPro" id="IPR027491">
    <property type="entry name" value="Ribosomal_bL31_A"/>
</dbReference>
<dbReference type="GO" id="GO:1990904">
    <property type="term" value="C:ribonucleoprotein complex"/>
    <property type="evidence" value="ECO:0007669"/>
    <property type="project" value="UniProtKB-KW"/>
</dbReference>
<evidence type="ECO:0000256" key="5">
    <source>
        <dbReference type="ARBA" id="ARBA00023274"/>
    </source>
</evidence>
<reference evidence="8 9" key="1">
    <citation type="journal article" date="2016" name="Nat. Commun.">
        <title>Thousands of microbial genomes shed light on interconnected biogeochemical processes in an aquifer system.</title>
        <authorList>
            <person name="Anantharaman K."/>
            <person name="Brown C.T."/>
            <person name="Hug L.A."/>
            <person name="Sharon I."/>
            <person name="Castelle C.J."/>
            <person name="Probst A.J."/>
            <person name="Thomas B.C."/>
            <person name="Singh A."/>
            <person name="Wilkins M.J."/>
            <person name="Karaoz U."/>
            <person name="Brodie E.L."/>
            <person name="Williams K.H."/>
            <person name="Hubbard S.S."/>
            <person name="Banfield J.F."/>
        </authorList>
    </citation>
    <scope>NUCLEOTIDE SEQUENCE [LARGE SCALE GENOMIC DNA]</scope>
</reference>
<evidence type="ECO:0000256" key="6">
    <source>
        <dbReference type="ARBA" id="ARBA00035687"/>
    </source>
</evidence>
<feature type="binding site" evidence="7">
    <location>
        <position position="16"/>
    </location>
    <ligand>
        <name>Zn(2+)</name>
        <dbReference type="ChEBI" id="CHEBI:29105"/>
    </ligand>
</feature>
<dbReference type="Gene3D" id="4.10.830.30">
    <property type="entry name" value="Ribosomal protein L31"/>
    <property type="match status" value="1"/>
</dbReference>
<dbReference type="GO" id="GO:0006412">
    <property type="term" value="P:translation"/>
    <property type="evidence" value="ECO:0007669"/>
    <property type="project" value="UniProtKB-UniRule"/>
</dbReference>
<dbReference type="Pfam" id="PF01197">
    <property type="entry name" value="Ribosomal_L31"/>
    <property type="match status" value="1"/>
</dbReference>
<evidence type="ECO:0000256" key="2">
    <source>
        <dbReference type="ARBA" id="ARBA00022730"/>
    </source>
</evidence>
<evidence type="ECO:0000313" key="8">
    <source>
        <dbReference type="EMBL" id="OGF79293.1"/>
    </source>
</evidence>
<name>A0A1F5WUK9_9BACT</name>
<accession>A0A1F5WUK9</accession>
<dbReference type="NCBIfam" id="NF000612">
    <property type="entry name" value="PRK00019.1"/>
    <property type="match status" value="1"/>
</dbReference>
<feature type="binding site" evidence="7">
    <location>
        <position position="36"/>
    </location>
    <ligand>
        <name>Zn(2+)</name>
        <dbReference type="ChEBI" id="CHEBI:29105"/>
    </ligand>
</feature>
<dbReference type="AlphaFoldDB" id="A0A1F5WUK9"/>
<gene>
    <name evidence="7" type="primary">rpmE</name>
    <name evidence="8" type="ORF">A2W54_01170</name>
</gene>
<evidence type="ECO:0000256" key="3">
    <source>
        <dbReference type="ARBA" id="ARBA00022884"/>
    </source>
</evidence>
<keyword evidence="2 7" id="KW-0699">rRNA-binding</keyword>
<dbReference type="GO" id="GO:0019843">
    <property type="term" value="F:rRNA binding"/>
    <property type="evidence" value="ECO:0007669"/>
    <property type="project" value="UniProtKB-KW"/>
</dbReference>
<dbReference type="InterPro" id="IPR002150">
    <property type="entry name" value="Ribosomal_bL31"/>
</dbReference>
<dbReference type="HAMAP" id="MF_00501">
    <property type="entry name" value="Ribosomal_bL31_1"/>
    <property type="match status" value="1"/>
</dbReference>
<sequence length="77" mass="8651">MKKDIHPVYYKSKIDCACGAKYSIGAAKEHMSVEICSQCHPFYTGKEKLVDTAGRVEKFKARIAKSQPKKTISKSKK</sequence>
<dbReference type="GO" id="GO:0005840">
    <property type="term" value="C:ribosome"/>
    <property type="evidence" value="ECO:0007669"/>
    <property type="project" value="UniProtKB-KW"/>
</dbReference>
<dbReference type="PRINTS" id="PR01249">
    <property type="entry name" value="RIBOSOMALL31"/>
</dbReference>
<evidence type="ECO:0000256" key="1">
    <source>
        <dbReference type="ARBA" id="ARBA00009296"/>
    </source>
</evidence>
<evidence type="ECO:0000256" key="4">
    <source>
        <dbReference type="ARBA" id="ARBA00022980"/>
    </source>
</evidence>
<dbReference type="Proteomes" id="UP000178425">
    <property type="component" value="Unassembled WGS sequence"/>
</dbReference>
<comment type="caution">
    <text evidence="8">The sequence shown here is derived from an EMBL/GenBank/DDBJ whole genome shotgun (WGS) entry which is preliminary data.</text>
</comment>